<evidence type="ECO:0000313" key="1">
    <source>
        <dbReference type="EMBL" id="KJA20060.1"/>
    </source>
</evidence>
<dbReference type="Proteomes" id="UP000054270">
    <property type="component" value="Unassembled WGS sequence"/>
</dbReference>
<keyword evidence="2" id="KW-1185">Reference proteome</keyword>
<protein>
    <submittedName>
        <fullName evidence="1">Uncharacterized protein</fullName>
    </submittedName>
</protein>
<dbReference type="EMBL" id="KN817571">
    <property type="protein sequence ID" value="KJA20060.1"/>
    <property type="molecule type" value="Genomic_DNA"/>
</dbReference>
<gene>
    <name evidence="1" type="ORF">HYPSUDRAFT_836777</name>
</gene>
<dbReference type="AlphaFoldDB" id="A0A0D2PJ95"/>
<evidence type="ECO:0000313" key="2">
    <source>
        <dbReference type="Proteomes" id="UP000054270"/>
    </source>
</evidence>
<accession>A0A0D2PJ95</accession>
<name>A0A0D2PJ95_HYPSF</name>
<reference evidence="2" key="1">
    <citation type="submission" date="2014-04" db="EMBL/GenBank/DDBJ databases">
        <title>Evolutionary Origins and Diversification of the Mycorrhizal Mutualists.</title>
        <authorList>
            <consortium name="DOE Joint Genome Institute"/>
            <consortium name="Mycorrhizal Genomics Consortium"/>
            <person name="Kohler A."/>
            <person name="Kuo A."/>
            <person name="Nagy L.G."/>
            <person name="Floudas D."/>
            <person name="Copeland A."/>
            <person name="Barry K.W."/>
            <person name="Cichocki N."/>
            <person name="Veneault-Fourrey C."/>
            <person name="LaButti K."/>
            <person name="Lindquist E.A."/>
            <person name="Lipzen A."/>
            <person name="Lundell T."/>
            <person name="Morin E."/>
            <person name="Murat C."/>
            <person name="Riley R."/>
            <person name="Ohm R."/>
            <person name="Sun H."/>
            <person name="Tunlid A."/>
            <person name="Henrissat B."/>
            <person name="Grigoriev I.V."/>
            <person name="Hibbett D.S."/>
            <person name="Martin F."/>
        </authorList>
    </citation>
    <scope>NUCLEOTIDE SEQUENCE [LARGE SCALE GENOMIC DNA]</scope>
    <source>
        <strain evidence="2">FD-334 SS-4</strain>
    </source>
</reference>
<proteinExistence type="predicted"/>
<organism evidence="1 2">
    <name type="scientific">Hypholoma sublateritium (strain FD-334 SS-4)</name>
    <dbReference type="NCBI Taxonomy" id="945553"/>
    <lineage>
        <taxon>Eukaryota</taxon>
        <taxon>Fungi</taxon>
        <taxon>Dikarya</taxon>
        <taxon>Basidiomycota</taxon>
        <taxon>Agaricomycotina</taxon>
        <taxon>Agaricomycetes</taxon>
        <taxon>Agaricomycetidae</taxon>
        <taxon>Agaricales</taxon>
        <taxon>Agaricineae</taxon>
        <taxon>Strophariaceae</taxon>
        <taxon>Hypholoma</taxon>
    </lineage>
</organism>
<sequence length="229" mass="25978">MRTSTAISDRRPLVRVHLDTLNAKPPASHAVVRRHTYLGCHIKCPWTLFNTRHGLRAVALATEQHLASAHIARVLSAQRSLQVGPWTRVFIKLADFCLRGQGTATATPPRTRTFAGIHTYIGRHANIQWPKILRPSSVYLSAPRLSSHNVIFLLLRMYVLVRLNRTSLIAQETYYARRKWPPSSDLTPVPICTAYLRSVRFDFALWICLPGGYFLPKQVQSPSNTCCHF</sequence>